<dbReference type="Pfam" id="PF00534">
    <property type="entry name" value="Glycos_transf_1"/>
    <property type="match status" value="1"/>
</dbReference>
<organism evidence="3 4">
    <name type="scientific">Afipia clevelandensis ATCC 49720</name>
    <dbReference type="NCBI Taxonomy" id="883079"/>
    <lineage>
        <taxon>Bacteria</taxon>
        <taxon>Pseudomonadati</taxon>
        <taxon>Pseudomonadota</taxon>
        <taxon>Alphaproteobacteria</taxon>
        <taxon>Hyphomicrobiales</taxon>
        <taxon>Nitrobacteraceae</taxon>
        <taxon>Afipia</taxon>
    </lineage>
</organism>
<dbReference type="PATRIC" id="fig|883079.3.peg.1213"/>
<evidence type="ECO:0000256" key="1">
    <source>
        <dbReference type="ARBA" id="ARBA00022679"/>
    </source>
</evidence>
<accession>K8PGR2</accession>
<dbReference type="Proteomes" id="UP000001095">
    <property type="component" value="Unassembled WGS sequence"/>
</dbReference>
<feature type="domain" description="Glycosyl transferase family 1" evidence="2">
    <location>
        <begin position="89"/>
        <end position="238"/>
    </location>
</feature>
<evidence type="ECO:0000313" key="4">
    <source>
        <dbReference type="Proteomes" id="UP000001095"/>
    </source>
</evidence>
<evidence type="ECO:0000313" key="3">
    <source>
        <dbReference type="EMBL" id="EKS38725.1"/>
    </source>
</evidence>
<evidence type="ECO:0000259" key="2">
    <source>
        <dbReference type="Pfam" id="PF00534"/>
    </source>
</evidence>
<comment type="caution">
    <text evidence="3">The sequence shown here is derived from an EMBL/GenBank/DDBJ whole genome shotgun (WGS) entry which is preliminary data.</text>
</comment>
<dbReference type="HOGENOM" id="CLU_862423_0_0_5"/>
<name>K8PGR2_9BRAD</name>
<dbReference type="SUPFAM" id="SSF53756">
    <property type="entry name" value="UDP-Glycosyltransferase/glycogen phosphorylase"/>
    <property type="match status" value="1"/>
</dbReference>
<dbReference type="Gene3D" id="3.40.50.2000">
    <property type="entry name" value="Glycogen Phosphorylase B"/>
    <property type="match status" value="1"/>
</dbReference>
<dbReference type="EMBL" id="AGWY01000006">
    <property type="protein sequence ID" value="EKS38725.1"/>
    <property type="molecule type" value="Genomic_DNA"/>
</dbReference>
<dbReference type="InterPro" id="IPR001296">
    <property type="entry name" value="Glyco_trans_1"/>
</dbReference>
<reference evidence="3 4" key="1">
    <citation type="submission" date="2012-04" db="EMBL/GenBank/DDBJ databases">
        <title>The Genome Sequence of Afipia clevelandensis ATCC 49720.</title>
        <authorList>
            <consortium name="The Broad Institute Genome Sequencing Platform"/>
            <person name="Earl A."/>
            <person name="Ward D."/>
            <person name="Feldgarden M."/>
            <person name="Gevers D."/>
            <person name="Huys G."/>
            <person name="Walker B."/>
            <person name="Young S.K."/>
            <person name="Zeng Q."/>
            <person name="Gargeya S."/>
            <person name="Fitzgerald M."/>
            <person name="Haas B."/>
            <person name="Abouelleil A."/>
            <person name="Alvarado L."/>
            <person name="Arachchi H.M."/>
            <person name="Berlin A."/>
            <person name="Chapman S.B."/>
            <person name="Goldberg J."/>
            <person name="Griggs A."/>
            <person name="Gujja S."/>
            <person name="Hansen M."/>
            <person name="Howarth C."/>
            <person name="Imamovic A."/>
            <person name="Larimer J."/>
            <person name="McCowen C."/>
            <person name="Montmayeur A."/>
            <person name="Murphy C."/>
            <person name="Neiman D."/>
            <person name="Pearson M."/>
            <person name="Priest M."/>
            <person name="Roberts A."/>
            <person name="Saif S."/>
            <person name="Shea T."/>
            <person name="Sisk P."/>
            <person name="Sykes S."/>
            <person name="Wortman J."/>
            <person name="Nusbaum C."/>
            <person name="Birren B."/>
        </authorList>
    </citation>
    <scope>NUCLEOTIDE SEQUENCE [LARGE SCALE GENOMIC DNA]</scope>
    <source>
        <strain evidence="3 4">ATCC 49720</strain>
    </source>
</reference>
<proteinExistence type="predicted"/>
<protein>
    <recommendedName>
        <fullName evidence="2">Glycosyl transferase family 1 domain-containing protein</fullName>
    </recommendedName>
</protein>
<dbReference type="GO" id="GO:0016757">
    <property type="term" value="F:glycosyltransferase activity"/>
    <property type="evidence" value="ECO:0007669"/>
    <property type="project" value="InterPro"/>
</dbReference>
<gene>
    <name evidence="3" type="ORF">HMPREF9696_01194</name>
</gene>
<dbReference type="PANTHER" id="PTHR46401">
    <property type="entry name" value="GLYCOSYLTRANSFERASE WBBK-RELATED"/>
    <property type="match status" value="1"/>
</dbReference>
<dbReference type="PANTHER" id="PTHR46401:SF2">
    <property type="entry name" value="GLYCOSYLTRANSFERASE WBBK-RELATED"/>
    <property type="match status" value="1"/>
</dbReference>
<keyword evidence="1" id="KW-0808">Transferase</keyword>
<keyword evidence="4" id="KW-1185">Reference proteome</keyword>
<dbReference type="AlphaFoldDB" id="K8PGR2"/>
<sequence length="280" mass="31388">MEKTVEGADHFVTYSDDVKYATLVHRYQVDPGIVSVVRHGANRLDELISVSGHSESSDIQDALCENLFRGTLHKAIGNPGAVNLYNGGIRFIFYASQFRPNKNIVSLLRAYEYLLKRKYIGHKLVLTGNPRDIPEVARFIKDHNLQNDVLCLHGLSARELAACYRLADLAVNPSLSEGGCPFTLTEALSVGTPVVMAKIAVTEEVVTDPDMQDLMLFDPYDCKAMADKIEWALQNKDALLERQLPLYNKLAERTWQDVVDEHVAILDRISSEPSRESSRQ</sequence>